<evidence type="ECO:0000256" key="3">
    <source>
        <dbReference type="SAM" id="MobiDB-lite"/>
    </source>
</evidence>
<name>A0A830D2H1_9LAMI</name>
<proteinExistence type="predicted"/>
<dbReference type="CDD" id="cd20404">
    <property type="entry name" value="Tudor_Agenet_AtEML-like"/>
    <property type="match status" value="1"/>
</dbReference>
<feature type="domain" description="ENT" evidence="4">
    <location>
        <begin position="24"/>
        <end position="111"/>
    </location>
</feature>
<dbReference type="Gene3D" id="2.30.30.140">
    <property type="match status" value="1"/>
</dbReference>
<dbReference type="SMART" id="SM01191">
    <property type="entry name" value="ENT"/>
    <property type="match status" value="1"/>
</dbReference>
<evidence type="ECO:0000256" key="2">
    <source>
        <dbReference type="ARBA" id="ARBA00023242"/>
    </source>
</evidence>
<feature type="compositionally biased region" description="Polar residues" evidence="3">
    <location>
        <begin position="126"/>
        <end position="141"/>
    </location>
</feature>
<dbReference type="EMBL" id="BMAC01001068">
    <property type="protein sequence ID" value="GFQ05440.1"/>
    <property type="molecule type" value="Genomic_DNA"/>
</dbReference>
<dbReference type="PANTHER" id="PTHR33432">
    <property type="entry name" value="PROTEIN EMSY-LIKE 4"/>
    <property type="match status" value="1"/>
</dbReference>
<sequence length="386" mass="43469">MEREVLESIGGRFAGNKRTMQRDMESEIHEVERVSYCAVLRAFKAQSDALTWEKESLITELRKELRISDDEHRQLLTEVNADDLIRTIREWREGRGHRNVATNVLRHANNQVTGPTVSAARKRPRSSISGNPLGGTPSQSFSRQGPTSGTGRRRTNTGQPTFTLAKHMQYQLTDNVSFGAPTDDPPESIVGRRVMIRWPSSNKFYEAVIAEYDPVDGRHSLVYDSNTQNATMEWVNINEVPHEDIRWASEDSIPFQLVEDCVPNLGRGRALSTKNQFANEIQPSSGNDVKKDSGVIEIFHTGSLIKKVEKLLDASHPDELRFKKAKKLLKDHEHSLIRVIAKLAEACDSDGEHSFAQGLSSGRQRRVDYHELGIADRSDGYELARG</sequence>
<dbReference type="Pfam" id="PF03735">
    <property type="entry name" value="ENT"/>
    <property type="match status" value="1"/>
</dbReference>
<dbReference type="InterPro" id="IPR033485">
    <property type="entry name" value="EMSY-LIKE_plant"/>
</dbReference>
<dbReference type="InterPro" id="IPR036142">
    <property type="entry name" value="ENT_dom-like_sf"/>
</dbReference>
<dbReference type="SUPFAM" id="SSF158639">
    <property type="entry name" value="ENT-like"/>
    <property type="match status" value="1"/>
</dbReference>
<organism evidence="5 6">
    <name type="scientific">Phtheirospermum japonicum</name>
    <dbReference type="NCBI Taxonomy" id="374723"/>
    <lineage>
        <taxon>Eukaryota</taxon>
        <taxon>Viridiplantae</taxon>
        <taxon>Streptophyta</taxon>
        <taxon>Embryophyta</taxon>
        <taxon>Tracheophyta</taxon>
        <taxon>Spermatophyta</taxon>
        <taxon>Magnoliopsida</taxon>
        <taxon>eudicotyledons</taxon>
        <taxon>Gunneridae</taxon>
        <taxon>Pentapetalae</taxon>
        <taxon>asterids</taxon>
        <taxon>lamiids</taxon>
        <taxon>Lamiales</taxon>
        <taxon>Orobanchaceae</taxon>
        <taxon>Orobanchaceae incertae sedis</taxon>
        <taxon>Phtheirospermum</taxon>
    </lineage>
</organism>
<evidence type="ECO:0000313" key="6">
    <source>
        <dbReference type="Proteomes" id="UP000653305"/>
    </source>
</evidence>
<dbReference type="GO" id="GO:0005634">
    <property type="term" value="C:nucleus"/>
    <property type="evidence" value="ECO:0007669"/>
    <property type="project" value="UniProtKB-SubCell"/>
</dbReference>
<feature type="compositionally biased region" description="Low complexity" evidence="3">
    <location>
        <begin position="142"/>
        <end position="158"/>
    </location>
</feature>
<dbReference type="PROSITE" id="PS51138">
    <property type="entry name" value="ENT"/>
    <property type="match status" value="1"/>
</dbReference>
<evidence type="ECO:0000259" key="4">
    <source>
        <dbReference type="PROSITE" id="PS51138"/>
    </source>
</evidence>
<dbReference type="Gene3D" id="1.10.1240.40">
    <property type="entry name" value="ENT domain"/>
    <property type="match status" value="1"/>
</dbReference>
<dbReference type="InterPro" id="IPR005491">
    <property type="entry name" value="ENT_dom"/>
</dbReference>
<dbReference type="PANTHER" id="PTHR33432:SF27">
    <property type="entry name" value="PROTEIN EMSY-LIKE 3"/>
    <property type="match status" value="1"/>
</dbReference>
<evidence type="ECO:0000256" key="1">
    <source>
        <dbReference type="ARBA" id="ARBA00004123"/>
    </source>
</evidence>
<dbReference type="GO" id="GO:0050832">
    <property type="term" value="P:defense response to fungus"/>
    <property type="evidence" value="ECO:0007669"/>
    <property type="project" value="InterPro"/>
</dbReference>
<keyword evidence="2" id="KW-0539">Nucleus</keyword>
<dbReference type="SUPFAM" id="SSF63748">
    <property type="entry name" value="Tudor/PWWP/MBT"/>
    <property type="match status" value="1"/>
</dbReference>
<feature type="region of interest" description="Disordered" evidence="3">
    <location>
        <begin position="108"/>
        <end position="158"/>
    </location>
</feature>
<reference evidence="5" key="1">
    <citation type="submission" date="2020-07" db="EMBL/GenBank/DDBJ databases">
        <title>Ethylene signaling mediates host invasion by parasitic plants.</title>
        <authorList>
            <person name="Yoshida S."/>
        </authorList>
    </citation>
    <scope>NUCLEOTIDE SEQUENCE</scope>
    <source>
        <strain evidence="5">Okayama</strain>
    </source>
</reference>
<dbReference type="OrthoDB" id="1737049at2759"/>
<dbReference type="AlphaFoldDB" id="A0A830D2H1"/>
<protein>
    <recommendedName>
        <fullName evidence="4">ENT domain-containing protein</fullName>
    </recommendedName>
</protein>
<dbReference type="Proteomes" id="UP000653305">
    <property type="component" value="Unassembled WGS sequence"/>
</dbReference>
<evidence type="ECO:0000313" key="5">
    <source>
        <dbReference type="EMBL" id="GFQ05440.1"/>
    </source>
</evidence>
<comment type="caution">
    <text evidence="5">The sequence shown here is derived from an EMBL/GenBank/DDBJ whole genome shotgun (WGS) entry which is preliminary data.</text>
</comment>
<gene>
    <name evidence="5" type="ORF">PHJA_002688100</name>
</gene>
<comment type="subcellular location">
    <subcellularLocation>
        <location evidence="1">Nucleus</location>
    </subcellularLocation>
</comment>
<accession>A0A830D2H1</accession>
<keyword evidence="6" id="KW-1185">Reference proteome</keyword>